<reference evidence="2 3" key="1">
    <citation type="journal article" date="2018" name="Nat. Ecol. Evol.">
        <title>Pezizomycetes genomes reveal the molecular basis of ectomycorrhizal truffle lifestyle.</title>
        <authorList>
            <person name="Murat C."/>
            <person name="Payen T."/>
            <person name="Noel B."/>
            <person name="Kuo A."/>
            <person name="Morin E."/>
            <person name="Chen J."/>
            <person name="Kohler A."/>
            <person name="Krizsan K."/>
            <person name="Balestrini R."/>
            <person name="Da Silva C."/>
            <person name="Montanini B."/>
            <person name="Hainaut M."/>
            <person name="Levati E."/>
            <person name="Barry K.W."/>
            <person name="Belfiori B."/>
            <person name="Cichocki N."/>
            <person name="Clum A."/>
            <person name="Dockter R.B."/>
            <person name="Fauchery L."/>
            <person name="Guy J."/>
            <person name="Iotti M."/>
            <person name="Le Tacon F."/>
            <person name="Lindquist E.A."/>
            <person name="Lipzen A."/>
            <person name="Malagnac F."/>
            <person name="Mello A."/>
            <person name="Molinier V."/>
            <person name="Miyauchi S."/>
            <person name="Poulain J."/>
            <person name="Riccioni C."/>
            <person name="Rubini A."/>
            <person name="Sitrit Y."/>
            <person name="Splivallo R."/>
            <person name="Traeger S."/>
            <person name="Wang M."/>
            <person name="Zifcakova L."/>
            <person name="Wipf D."/>
            <person name="Zambonelli A."/>
            <person name="Paolocci F."/>
            <person name="Nowrousian M."/>
            <person name="Ottonello S."/>
            <person name="Baldrian P."/>
            <person name="Spatafora J.W."/>
            <person name="Henrissat B."/>
            <person name="Nagy L.G."/>
            <person name="Aury J.M."/>
            <person name="Wincker P."/>
            <person name="Grigoriev I.V."/>
            <person name="Bonfante P."/>
            <person name="Martin F.M."/>
        </authorList>
    </citation>
    <scope>NUCLEOTIDE SEQUENCE [LARGE SCALE GENOMIC DNA]</scope>
    <source>
        <strain evidence="2 3">RN42</strain>
    </source>
</reference>
<sequence>MVKGDALVFFVSCHGIRVLDGEEYVYKLVFSHRHQVYLTPSELFDVIAKYGPRGTLILIVINSCHSGGFKDAMLGLEKPGSRLRPKVVIFAGCSKDEEIFSVKRSNSDKYRGGVFVHRLVSSIYAHNSVHIESPNIPLHSANSAAEYKPITSSAVNHVPAFKLPPLSLQSFAEEVMTEVDKLAIDRQRPEVGTSRDGLFVYQAMHPVCVPDWRVTLSINKTTPPNPEVQISESEETLGDDEDSDAPPIPERKLNGSKDDGLWRAQQEVTLQPVLAKTWSTAATPQLSPTPQLSSSASQLSSSASQPSSSASQHSSPPLLSSPQQPVWPASPEPAGSPTPCSSTSSPCSSTSSPRSTPSAPPPSSEEPLKSPPSPVDNAPTLDALSLGPNFKDCVISSLLGATFDNDPDDDGTSSGEEVQEEEEEVQEEEQEEEQEEGQWQDAEVRVSVLARIQPAVRVAGRRRVQRRRGHGPKGQATCCEKPRVLLPERQAPIKSPHGRLFFLSFTATDDAKSDAWMGHDALLLHHVYARQTHWEAHYASYDLTLHALNKHGPPHAPRLVLPPPALENQFVISNARRLKHQFLKAFEVCLQALDKETSDACVVSVNCHGETSDDGKLYRIVVSAKHEVFIYASELFSIIRKHEKSNTSLVLILNTCHSGMANRNLEEMRRLGVLHPYAQTPPSTPVVVLMKRRYQSSAQEAVTTEMYCLFTTWIGHDALPLRHLYGRVPTDVLRGALHLR</sequence>
<feature type="compositionally biased region" description="Acidic residues" evidence="1">
    <location>
        <begin position="405"/>
        <end position="438"/>
    </location>
</feature>
<accession>A0A3N4HN60</accession>
<feature type="region of interest" description="Disordered" evidence="1">
    <location>
        <begin position="283"/>
        <end position="383"/>
    </location>
</feature>
<feature type="compositionally biased region" description="Basic and acidic residues" evidence="1">
    <location>
        <begin position="249"/>
        <end position="260"/>
    </location>
</feature>
<dbReference type="AlphaFoldDB" id="A0A3N4HN60"/>
<feature type="compositionally biased region" description="Low complexity" evidence="1">
    <location>
        <begin position="284"/>
        <end position="324"/>
    </location>
</feature>
<evidence type="ECO:0000313" key="2">
    <source>
        <dbReference type="EMBL" id="RPA73541.1"/>
    </source>
</evidence>
<keyword evidence="3" id="KW-1185">Reference proteome</keyword>
<feature type="region of interest" description="Disordered" evidence="1">
    <location>
        <begin position="401"/>
        <end position="442"/>
    </location>
</feature>
<dbReference type="Proteomes" id="UP000275078">
    <property type="component" value="Unassembled WGS sequence"/>
</dbReference>
<gene>
    <name evidence="2" type="ORF">BJ508DRAFT_333973</name>
</gene>
<feature type="compositionally biased region" description="Acidic residues" evidence="1">
    <location>
        <begin position="232"/>
        <end position="244"/>
    </location>
</feature>
<feature type="compositionally biased region" description="Low complexity" evidence="1">
    <location>
        <begin position="337"/>
        <end position="357"/>
    </location>
</feature>
<evidence type="ECO:0000313" key="3">
    <source>
        <dbReference type="Proteomes" id="UP000275078"/>
    </source>
</evidence>
<protein>
    <submittedName>
        <fullName evidence="2">Uncharacterized protein</fullName>
    </submittedName>
</protein>
<feature type="region of interest" description="Disordered" evidence="1">
    <location>
        <begin position="220"/>
        <end position="260"/>
    </location>
</feature>
<name>A0A3N4HN60_ASCIM</name>
<organism evidence="2 3">
    <name type="scientific">Ascobolus immersus RN42</name>
    <dbReference type="NCBI Taxonomy" id="1160509"/>
    <lineage>
        <taxon>Eukaryota</taxon>
        <taxon>Fungi</taxon>
        <taxon>Dikarya</taxon>
        <taxon>Ascomycota</taxon>
        <taxon>Pezizomycotina</taxon>
        <taxon>Pezizomycetes</taxon>
        <taxon>Pezizales</taxon>
        <taxon>Ascobolaceae</taxon>
        <taxon>Ascobolus</taxon>
    </lineage>
</organism>
<dbReference type="EMBL" id="ML119817">
    <property type="protein sequence ID" value="RPA73541.1"/>
    <property type="molecule type" value="Genomic_DNA"/>
</dbReference>
<dbReference type="Gene3D" id="3.40.50.1460">
    <property type="match status" value="1"/>
</dbReference>
<evidence type="ECO:0000256" key="1">
    <source>
        <dbReference type="SAM" id="MobiDB-lite"/>
    </source>
</evidence>
<feature type="compositionally biased region" description="Pro residues" evidence="1">
    <location>
        <begin position="358"/>
        <end position="374"/>
    </location>
</feature>
<proteinExistence type="predicted"/>